<dbReference type="AlphaFoldDB" id="A0AAV8VQR9"/>
<name>A0AAV8VQR9_9CUCU</name>
<evidence type="ECO:0000313" key="1">
    <source>
        <dbReference type="EMBL" id="KAJ8916347.1"/>
    </source>
</evidence>
<sequence>MYINTISHLEDKLHHSVTENVPSAWFSGMELGTPAPSNGYFLTNHFQTVNLLSIHYLLFGDETC</sequence>
<proteinExistence type="predicted"/>
<protein>
    <submittedName>
        <fullName evidence="1">Uncharacterized protein</fullName>
    </submittedName>
</protein>
<dbReference type="Proteomes" id="UP001159042">
    <property type="component" value="Unassembled WGS sequence"/>
</dbReference>
<comment type="caution">
    <text evidence="1">The sequence shown here is derived from an EMBL/GenBank/DDBJ whole genome shotgun (WGS) entry which is preliminary data.</text>
</comment>
<reference evidence="1 2" key="1">
    <citation type="journal article" date="2023" name="Insect Mol. Biol.">
        <title>Genome sequencing provides insights into the evolution of gene families encoding plant cell wall-degrading enzymes in longhorned beetles.</title>
        <authorList>
            <person name="Shin N.R."/>
            <person name="Okamura Y."/>
            <person name="Kirsch R."/>
            <person name="Pauchet Y."/>
        </authorList>
    </citation>
    <scope>NUCLEOTIDE SEQUENCE [LARGE SCALE GENOMIC DNA]</scope>
    <source>
        <strain evidence="1">EAD_L_NR</strain>
    </source>
</reference>
<dbReference type="EMBL" id="JANEYG010000043">
    <property type="protein sequence ID" value="KAJ8916347.1"/>
    <property type="molecule type" value="Genomic_DNA"/>
</dbReference>
<accession>A0AAV8VQR9</accession>
<organism evidence="1 2">
    <name type="scientific">Exocentrus adspersus</name>
    <dbReference type="NCBI Taxonomy" id="1586481"/>
    <lineage>
        <taxon>Eukaryota</taxon>
        <taxon>Metazoa</taxon>
        <taxon>Ecdysozoa</taxon>
        <taxon>Arthropoda</taxon>
        <taxon>Hexapoda</taxon>
        <taxon>Insecta</taxon>
        <taxon>Pterygota</taxon>
        <taxon>Neoptera</taxon>
        <taxon>Endopterygota</taxon>
        <taxon>Coleoptera</taxon>
        <taxon>Polyphaga</taxon>
        <taxon>Cucujiformia</taxon>
        <taxon>Chrysomeloidea</taxon>
        <taxon>Cerambycidae</taxon>
        <taxon>Lamiinae</taxon>
        <taxon>Acanthocinini</taxon>
        <taxon>Exocentrus</taxon>
    </lineage>
</organism>
<evidence type="ECO:0000313" key="2">
    <source>
        <dbReference type="Proteomes" id="UP001159042"/>
    </source>
</evidence>
<gene>
    <name evidence="1" type="ORF">NQ315_005042</name>
</gene>
<keyword evidence="2" id="KW-1185">Reference proteome</keyword>